<dbReference type="EMBL" id="WKPR01000009">
    <property type="protein sequence ID" value="MSB19900.1"/>
    <property type="molecule type" value="Genomic_DNA"/>
</dbReference>
<dbReference type="Proteomes" id="UP000434475">
    <property type="component" value="Unassembled WGS sequence"/>
</dbReference>
<comment type="caution">
    <text evidence="1">The sequence shown here is derived from an EMBL/GenBank/DDBJ whole genome shotgun (WGS) entry which is preliminary data.</text>
</comment>
<gene>
    <name evidence="1" type="ORF">GKE97_10240</name>
</gene>
<dbReference type="AlphaFoldDB" id="A0A6I2R4I9"/>
<evidence type="ECO:0000313" key="2">
    <source>
        <dbReference type="Proteomes" id="UP000434475"/>
    </source>
</evidence>
<dbReference type="RefSeq" id="WP_108981852.1">
    <property type="nucleotide sequence ID" value="NZ_JAQLWY010000062.1"/>
</dbReference>
<name>A0A6I2R4I9_FLAPL</name>
<sequence>MESKYIVNVYVGVESGADGTSTAVVLADNEPGRLDKAVDRLEEALDIREDENSGDFNWNVFHCQIPDFLVEQIRKDAVKDYLKQLIP</sequence>
<reference evidence="1 2" key="1">
    <citation type="journal article" date="2019" name="Nat. Med.">
        <title>A library of human gut bacterial isolates paired with longitudinal multiomics data enables mechanistic microbiome research.</title>
        <authorList>
            <person name="Poyet M."/>
            <person name="Groussin M."/>
            <person name="Gibbons S.M."/>
            <person name="Avila-Pacheco J."/>
            <person name="Jiang X."/>
            <person name="Kearney S.M."/>
            <person name="Perrotta A.R."/>
            <person name="Berdy B."/>
            <person name="Zhao S."/>
            <person name="Lieberman T.D."/>
            <person name="Swanson P.K."/>
            <person name="Smith M."/>
            <person name="Roesemann S."/>
            <person name="Alexander J.E."/>
            <person name="Rich S.A."/>
            <person name="Livny J."/>
            <person name="Vlamakis H."/>
            <person name="Clish C."/>
            <person name="Bullock K."/>
            <person name="Deik A."/>
            <person name="Scott J."/>
            <person name="Pierce K.A."/>
            <person name="Xavier R.J."/>
            <person name="Alm E.J."/>
        </authorList>
    </citation>
    <scope>NUCLEOTIDE SEQUENCE [LARGE SCALE GENOMIC DNA]</scope>
    <source>
        <strain evidence="1 2">BIOML-A2</strain>
    </source>
</reference>
<protein>
    <submittedName>
        <fullName evidence="1">Uncharacterized protein</fullName>
    </submittedName>
</protein>
<organism evidence="1 2">
    <name type="scientific">Flavonifractor plautii</name>
    <name type="common">Fusobacterium plautii</name>
    <dbReference type="NCBI Taxonomy" id="292800"/>
    <lineage>
        <taxon>Bacteria</taxon>
        <taxon>Bacillati</taxon>
        <taxon>Bacillota</taxon>
        <taxon>Clostridia</taxon>
        <taxon>Eubacteriales</taxon>
        <taxon>Oscillospiraceae</taxon>
        <taxon>Flavonifractor</taxon>
    </lineage>
</organism>
<accession>A0A6I2R4I9</accession>
<evidence type="ECO:0000313" key="1">
    <source>
        <dbReference type="EMBL" id="MSB19900.1"/>
    </source>
</evidence>
<proteinExistence type="predicted"/>